<dbReference type="InterPro" id="IPR012341">
    <property type="entry name" value="6hp_glycosidase-like_sf"/>
</dbReference>
<dbReference type="InterPro" id="IPR011081">
    <property type="entry name" value="Big_4"/>
</dbReference>
<keyword evidence="7" id="KW-1185">Reference proteome</keyword>
<dbReference type="SUPFAM" id="SSF49299">
    <property type="entry name" value="PKD domain"/>
    <property type="match status" value="1"/>
</dbReference>
<dbReference type="InterPro" id="IPR008928">
    <property type="entry name" value="6-hairpin_glycosidase_sf"/>
</dbReference>
<feature type="chain" id="PRO_5045222685" evidence="2">
    <location>
        <begin position="37"/>
        <end position="1880"/>
    </location>
</feature>
<reference evidence="7" key="1">
    <citation type="journal article" date="2019" name="Int. J. Syst. Evol. Microbiol.">
        <title>The Global Catalogue of Microorganisms (GCM) 10K type strain sequencing project: providing services to taxonomists for standard genome sequencing and annotation.</title>
        <authorList>
            <consortium name="The Broad Institute Genomics Platform"/>
            <consortium name="The Broad Institute Genome Sequencing Center for Infectious Disease"/>
            <person name="Wu L."/>
            <person name="Ma J."/>
        </authorList>
    </citation>
    <scope>NUCLEOTIDE SEQUENCE [LARGE SCALE GENOMIC DNA]</scope>
    <source>
        <strain evidence="7">KCTC 33576</strain>
    </source>
</reference>
<gene>
    <name evidence="6" type="ORF">ACFSYH_06790</name>
</gene>
<feature type="region of interest" description="Disordered" evidence="1">
    <location>
        <begin position="1423"/>
        <end position="1448"/>
    </location>
</feature>
<feature type="domain" description="Bacterial Ig-like" evidence="4">
    <location>
        <begin position="1607"/>
        <end position="1689"/>
    </location>
</feature>
<proteinExistence type="predicted"/>
<evidence type="ECO:0000256" key="2">
    <source>
        <dbReference type="SAM" id="SignalP"/>
    </source>
</evidence>
<dbReference type="Pfam" id="PF22422">
    <property type="entry name" value="MGH1-like_GH"/>
    <property type="match status" value="1"/>
</dbReference>
<organism evidence="6 7">
    <name type="scientific">Populibacterium corticicola</name>
    <dbReference type="NCBI Taxonomy" id="1812826"/>
    <lineage>
        <taxon>Bacteria</taxon>
        <taxon>Bacillati</taxon>
        <taxon>Actinomycetota</taxon>
        <taxon>Actinomycetes</taxon>
        <taxon>Micrococcales</taxon>
        <taxon>Jonesiaceae</taxon>
        <taxon>Populibacterium</taxon>
    </lineage>
</organism>
<protein>
    <submittedName>
        <fullName evidence="6">Ig-like domain repeat protein</fullName>
    </submittedName>
</protein>
<dbReference type="RefSeq" id="WP_377466068.1">
    <property type="nucleotide sequence ID" value="NZ_JBHUOP010000002.1"/>
</dbReference>
<name>A0ABW5XCS8_9MICO</name>
<feature type="domain" description="Mannosylglycerate hydrolase MGH1-like glycoside hydrolase" evidence="5">
    <location>
        <begin position="481"/>
        <end position="589"/>
    </location>
</feature>
<dbReference type="InterPro" id="IPR054491">
    <property type="entry name" value="MGH1-like_GH"/>
</dbReference>
<dbReference type="InterPro" id="IPR035986">
    <property type="entry name" value="PKD_dom_sf"/>
</dbReference>
<dbReference type="Gene3D" id="2.60.40.10">
    <property type="entry name" value="Immunoglobulins"/>
    <property type="match status" value="3"/>
</dbReference>
<dbReference type="SUPFAM" id="SSF49785">
    <property type="entry name" value="Galactose-binding domain-like"/>
    <property type="match status" value="1"/>
</dbReference>
<dbReference type="InterPro" id="IPR058094">
    <property type="entry name" value="Ig-like_OmpL47-like"/>
</dbReference>
<comment type="caution">
    <text evidence="6">The sequence shown here is derived from an EMBL/GenBank/DDBJ whole genome shotgun (WGS) entry which is preliminary data.</text>
</comment>
<feature type="domain" description="Bacterial Ig-like" evidence="4">
    <location>
        <begin position="1800"/>
        <end position="1879"/>
    </location>
</feature>
<dbReference type="EMBL" id="JBHUOP010000002">
    <property type="protein sequence ID" value="MFD2840275.1"/>
    <property type="molecule type" value="Genomic_DNA"/>
</dbReference>
<evidence type="ECO:0000313" key="7">
    <source>
        <dbReference type="Proteomes" id="UP001597391"/>
    </source>
</evidence>
<feature type="compositionally biased region" description="Low complexity" evidence="1">
    <location>
        <begin position="1423"/>
        <end position="1446"/>
    </location>
</feature>
<evidence type="ECO:0000256" key="1">
    <source>
        <dbReference type="SAM" id="MobiDB-lite"/>
    </source>
</evidence>
<feature type="domain" description="Bacterial Ig-like" evidence="3">
    <location>
        <begin position="1271"/>
        <end position="1327"/>
    </location>
</feature>
<dbReference type="Pfam" id="PF16640">
    <property type="entry name" value="Big_3_5"/>
    <property type="match status" value="2"/>
</dbReference>
<evidence type="ECO:0000313" key="6">
    <source>
        <dbReference type="EMBL" id="MFD2840275.1"/>
    </source>
</evidence>
<keyword evidence="2" id="KW-0732">Signal</keyword>
<dbReference type="NCBIfam" id="NF047446">
    <property type="entry name" value="barrel_OmpL47"/>
    <property type="match status" value="2"/>
</dbReference>
<evidence type="ECO:0000259" key="5">
    <source>
        <dbReference type="Pfam" id="PF22422"/>
    </source>
</evidence>
<sequence length="1880" mass="201738">MRTPGNRSNAQRRRVVLATTLSAALTATMCAAPAAADEAPLAKPNAGIGYPTFAGSDNPVPGLISDQSIHGQLQKEFEADLENGAGKDTDTDFWMDKMLVRTGTTGGSGETNQYLFSRGRAAYMFTHQPGTLGFAGSLAYWHETGFNSAYTITLNDGEQAITLTEDGAQRKQTPSYWKSVHKNEAAGLTVTQTKFMTNENVLVANLDITGGQAGKNYTIKVASPLVSGADGDELTGTFTARNNITTVFPRLSAQGFVVAENNTLTRTYTPEAGQTASFKVQMGLTTIELPESNAEYEKYAAFDPQEAYTEHVTAYNKWWGDNIPYIDTPEDNIDKTLFYRWWLMRFNTLDANVAGNDYQFPTAIEGVLGYNNAIVLTTGMFIDDQKYLRDPSYAYGSWVSAGEVARSGKFVDNPGSPANWSNSYTQYITEAGWRSYLLHGGPSGIAENLARYGENDVTGLIDAYDSNNNYLLEYDWGAMTGNDADAVSFDWAAHNGNKNNNMDRAESAYLYSNAHAAAAAYRVAGNDAKADEMEEFAQNVKTSLMDTLWDEDDKLIKHKQVDRAGASGSLVDWKEINNYYPFSVGLVPKPGDADYKDDYVEALRLWEDSEQYPIFPFYTANQADAAERGSGGSNNFSVINSTVTFRMLSSVLRDYENEYVTADYYKKLLYWNAWAHYINGDNRLPDQNEFWNSAKANTDWGDEQAIGYRSWIHHTMLGTTNFTVIEDVAGLRTREDNKIELDPINIDFDHFMVDNIRYRDKDLTIVWDKVDGTQHYGSEVPEGYSVFLDGELAFTVSDLGRVVYDPATGEIVEKDDNVTVTTVNENSVAAVAAVRFADEDRVVDLFAKAGQDLRTNALDAANLAEGKDVTTSFATSGFTGTGAVDGTTINEPFWGTVGSPNATDSIEIDLGSAQTFDDVRVYFYRTSSSDLPQGGRQAGTRQGYAAPSMYQIEYLDGSTWKTIADQRRTPSSPAGNLNVAEFAPVTGSKIRVTVTHAAGAKTGVKEVQVRNTGLGTPLAENQAPTVQAWVDQSGTSGGTVKLVGQVGDDAKPNATLTARWSVIAPEDATVIFDNPNSASTTARFTESGTYTLALNASDGDQTAQATVHVTVDVGAAGTNVATTATPSTDFVAGWNNINAINDGKGEFYTGGNNSEIWATWPGGSATRWIQYDWDSPVRVNSSSIDFWSDQPAGASEGVAPPTAWKIQYWDGEKFVDVKNTSEYTVERTKTNSVDFEAVTTTRLRATLTASPGAAVGATEWRVFAPAVTSVEAIDVRTSVGELPQLPEQLEVIYDDGARALAGITWAEVSEAQVSADGSFEVVGVVTGTSVSVKATVWVRSTPPGQINTIDPVERTTTVGVSPALPQFVTVQYNDGSRERLAVTWAPIGDESLATPGKFEVSGTVEGTGTTTAVATVTVLEGAPEPEVPDTTPPVVSVSVSPQEPESGWFTSQNVTVTATATDDVTAAPTLEYQLDDGGWVGFEDSFAITGEGLHSFVVRATDEAGNSASTDARRIKIDSIAPVSSAVVDEKARTVTLRGTDNGSGIARIQYATTGNWTTYDSAFKVGQGKTQVRYRAVDNAGNVEQERVITVPKATVAPAKTTLTASGPSKAQAGRKVAVKVSVTAAKGKPTGTVELRDGKVSLGSAVLSQGKATITTTKLGVGTRKLTVSYRGDKTYADSSDSVTVAVSKASASVKVTAKASQRISDAVATVVVTVPKASSSLAVDGEVTATVGKKTVARAAVRKGKAKLNLGALNPGKHKIVYTFTGTESIAQKKVTQNLTITKAKPTVKAKVLSKKVTPKTKAKVQVTVQVKGVTVSGKVKVTSGKKTLVKSARLSRSGKVTVSLPKLKRGTHKVKVTFLGNSKIASGSKTVTITVR</sequence>
<dbReference type="Pfam" id="PF07532">
    <property type="entry name" value="Big_4"/>
    <property type="match status" value="2"/>
</dbReference>
<dbReference type="SUPFAM" id="SSF48208">
    <property type="entry name" value="Six-hairpin glycosidases"/>
    <property type="match status" value="1"/>
</dbReference>
<dbReference type="Proteomes" id="UP001597391">
    <property type="component" value="Unassembled WGS sequence"/>
</dbReference>
<dbReference type="InterPro" id="IPR008979">
    <property type="entry name" value="Galactose-bd-like_sf"/>
</dbReference>
<evidence type="ECO:0000259" key="3">
    <source>
        <dbReference type="Pfam" id="PF07532"/>
    </source>
</evidence>
<dbReference type="InterPro" id="IPR013783">
    <property type="entry name" value="Ig-like_fold"/>
</dbReference>
<accession>A0ABW5XCS8</accession>
<feature type="signal peptide" evidence="2">
    <location>
        <begin position="1"/>
        <end position="36"/>
    </location>
</feature>
<feature type="domain" description="Bacterial Ig-like" evidence="3">
    <location>
        <begin position="1349"/>
        <end position="1407"/>
    </location>
</feature>
<dbReference type="Pfam" id="PF22633">
    <property type="entry name" value="F5_F8_type_C_2"/>
    <property type="match status" value="1"/>
</dbReference>
<dbReference type="Gene3D" id="1.50.10.10">
    <property type="match status" value="1"/>
</dbReference>
<dbReference type="InterPro" id="IPR032109">
    <property type="entry name" value="Big_3_5"/>
</dbReference>
<evidence type="ECO:0000259" key="4">
    <source>
        <dbReference type="Pfam" id="PF16640"/>
    </source>
</evidence>
<dbReference type="Gene3D" id="2.60.120.260">
    <property type="entry name" value="Galactose-binding domain-like"/>
    <property type="match status" value="2"/>
</dbReference>